<dbReference type="Gene3D" id="3.90.550.10">
    <property type="entry name" value="Spore Coat Polysaccharide Biosynthesis Protein SpsA, Chain A"/>
    <property type="match status" value="1"/>
</dbReference>
<proteinExistence type="predicted"/>
<dbReference type="Pfam" id="PF00483">
    <property type="entry name" value="NTP_transferase"/>
    <property type="match status" value="1"/>
</dbReference>
<dbReference type="SUPFAM" id="SSF53448">
    <property type="entry name" value="Nucleotide-diphospho-sugar transferases"/>
    <property type="match status" value="1"/>
</dbReference>
<dbReference type="PANTHER" id="PTHR46390:SF1">
    <property type="entry name" value="MANNOSE-1-PHOSPHATE GUANYLYLTRANSFERASE"/>
    <property type="match status" value="1"/>
</dbReference>
<dbReference type="InterPro" id="IPR029044">
    <property type="entry name" value="Nucleotide-diphossugar_trans"/>
</dbReference>
<dbReference type="EMBL" id="JARJFB010000062">
    <property type="protein sequence ID" value="MEA0970933.1"/>
    <property type="molecule type" value="Genomic_DNA"/>
</dbReference>
<evidence type="ECO:0000313" key="3">
    <source>
        <dbReference type="Proteomes" id="UP001291687"/>
    </source>
</evidence>
<evidence type="ECO:0000313" key="2">
    <source>
        <dbReference type="EMBL" id="MEA0970933.1"/>
    </source>
</evidence>
<organism evidence="2 3">
    <name type="scientific">Candidatus Megaera venefica</name>
    <dbReference type="NCBI Taxonomy" id="2055910"/>
    <lineage>
        <taxon>Bacteria</taxon>
        <taxon>Pseudomonadati</taxon>
        <taxon>Pseudomonadota</taxon>
        <taxon>Alphaproteobacteria</taxon>
        <taxon>Rickettsiales</taxon>
        <taxon>Rickettsiaceae</taxon>
        <taxon>Candidatus Megaera</taxon>
    </lineage>
</organism>
<comment type="caution">
    <text evidence="2">The sequence shown here is derived from an EMBL/GenBank/DDBJ whole genome shotgun (WGS) entry which is preliminary data.</text>
</comment>
<dbReference type="PANTHER" id="PTHR46390">
    <property type="entry name" value="MANNOSE-1-PHOSPHATE GUANYLYLTRANSFERASE"/>
    <property type="match status" value="1"/>
</dbReference>
<dbReference type="RefSeq" id="WP_322776830.1">
    <property type="nucleotide sequence ID" value="NZ_JARJFB010000062.1"/>
</dbReference>
<dbReference type="GO" id="GO:0016779">
    <property type="term" value="F:nucleotidyltransferase activity"/>
    <property type="evidence" value="ECO:0007669"/>
    <property type="project" value="UniProtKB-KW"/>
</dbReference>
<name>A0ABU5NCM6_9RICK</name>
<sequence length="360" mass="39775">MHAVILAGGAGSRLWPVSTRQKPKPFIKVNNESFIQKAFIRAIEIESVSNIITVTTSDCVSAVKEQYDEVNTITSNSIRKELIIEPSGRDTAAAIAAAVVHVLHNYGPDEVILILPSDHIILDSVAFSNAVLQAQSLAKQGKIVTFGIKPFYPETNYGYIEYINNEAIRFIEKPSFALAVGYLKSEKFLWNSGILCCTAKTIIKELETHCFDMLSRVIQTIHTSISSTNSGYYRELLLSSLIWETIPEISIDYALLEKSSQIAVVACDIGWSDIGNWESMSMLKPKDKDGNRVKGNVKLYDSINCYVESGSNKTIAVVGVKNLAIIESENGFLVINKKKVSSAKEIFADLQEKSKLLELA</sequence>
<keyword evidence="3" id="KW-1185">Reference proteome</keyword>
<dbReference type="Proteomes" id="UP001291687">
    <property type="component" value="Unassembled WGS sequence"/>
</dbReference>
<dbReference type="CDD" id="cd02509">
    <property type="entry name" value="GDP-M1P_Guanylyltransferase"/>
    <property type="match status" value="1"/>
</dbReference>
<protein>
    <submittedName>
        <fullName evidence="2">Mannose-1-phosphate guanylyltransferase</fullName>
    </submittedName>
</protein>
<dbReference type="SUPFAM" id="SSF159283">
    <property type="entry name" value="Guanosine diphospho-D-mannose pyrophosphorylase/mannose-6-phosphate isomerase linker domain"/>
    <property type="match status" value="1"/>
</dbReference>
<keyword evidence="2" id="KW-0548">Nucleotidyltransferase</keyword>
<reference evidence="2 3" key="1">
    <citation type="submission" date="2023-03" db="EMBL/GenBank/DDBJ databases">
        <title>Host association and intracellularity evolved multiple times independently in the Rickettsiales.</title>
        <authorList>
            <person name="Castelli M."/>
            <person name="Nardi T."/>
            <person name="Gammuto L."/>
            <person name="Bellinzona G."/>
            <person name="Sabaneyeva E."/>
            <person name="Potekhin A."/>
            <person name="Serra V."/>
            <person name="Petroni G."/>
            <person name="Sassera D."/>
        </authorList>
    </citation>
    <scope>NUCLEOTIDE SEQUENCE [LARGE SCALE GENOMIC DNA]</scope>
    <source>
        <strain evidence="2 3">Sr 2-6</strain>
    </source>
</reference>
<dbReference type="InterPro" id="IPR005835">
    <property type="entry name" value="NTP_transferase_dom"/>
</dbReference>
<feature type="domain" description="Nucleotidyl transferase" evidence="1">
    <location>
        <begin position="3"/>
        <end position="286"/>
    </location>
</feature>
<keyword evidence="2" id="KW-0808">Transferase</keyword>
<accession>A0ABU5NCM6</accession>
<dbReference type="InterPro" id="IPR051161">
    <property type="entry name" value="Mannose-6P_isomerase_type2"/>
</dbReference>
<dbReference type="InterPro" id="IPR049577">
    <property type="entry name" value="GMPP_N"/>
</dbReference>
<evidence type="ECO:0000259" key="1">
    <source>
        <dbReference type="Pfam" id="PF00483"/>
    </source>
</evidence>
<gene>
    <name evidence="2" type="ORF">Megvenef_00902</name>
</gene>